<reference evidence="1 2" key="1">
    <citation type="submission" date="2021-06" db="EMBL/GenBank/DDBJ databases">
        <title>Caerostris extrusa draft genome.</title>
        <authorList>
            <person name="Kono N."/>
            <person name="Arakawa K."/>
        </authorList>
    </citation>
    <scope>NUCLEOTIDE SEQUENCE [LARGE SCALE GENOMIC DNA]</scope>
</reference>
<evidence type="ECO:0000313" key="1">
    <source>
        <dbReference type="EMBL" id="GIY99051.1"/>
    </source>
</evidence>
<gene>
    <name evidence="1" type="ORF">CEXT_426711</name>
</gene>
<organism evidence="1 2">
    <name type="scientific">Caerostris extrusa</name>
    <name type="common">Bark spider</name>
    <name type="synonym">Caerostris bankana</name>
    <dbReference type="NCBI Taxonomy" id="172846"/>
    <lineage>
        <taxon>Eukaryota</taxon>
        <taxon>Metazoa</taxon>
        <taxon>Ecdysozoa</taxon>
        <taxon>Arthropoda</taxon>
        <taxon>Chelicerata</taxon>
        <taxon>Arachnida</taxon>
        <taxon>Araneae</taxon>
        <taxon>Araneomorphae</taxon>
        <taxon>Entelegynae</taxon>
        <taxon>Araneoidea</taxon>
        <taxon>Araneidae</taxon>
        <taxon>Caerostris</taxon>
    </lineage>
</organism>
<comment type="caution">
    <text evidence="1">The sequence shown here is derived from an EMBL/GenBank/DDBJ whole genome shotgun (WGS) entry which is preliminary data.</text>
</comment>
<keyword evidence="2" id="KW-1185">Reference proteome</keyword>
<proteinExistence type="predicted"/>
<dbReference type="AlphaFoldDB" id="A0AAV4XV88"/>
<protein>
    <submittedName>
        <fullName evidence="1">Uncharacterized protein</fullName>
    </submittedName>
</protein>
<dbReference type="EMBL" id="BPLR01000998">
    <property type="protein sequence ID" value="GIY99051.1"/>
    <property type="molecule type" value="Genomic_DNA"/>
</dbReference>
<accession>A0AAV4XV88</accession>
<name>A0AAV4XV88_CAEEX</name>
<dbReference type="Proteomes" id="UP001054945">
    <property type="component" value="Unassembled WGS sequence"/>
</dbReference>
<sequence length="129" mass="14576">MKPGLFLTRIILVATTRNDFYSPAIFSRPDMKHCESLLNVLFQLLKRCSPLLFFKYQKLLSRHFTSGKAADCKTFNKGECSTAAGSYKPPVTVLQFTKSPISGGHLLKLQDGGKTLLRWEEKSLFFRGV</sequence>
<evidence type="ECO:0000313" key="2">
    <source>
        <dbReference type="Proteomes" id="UP001054945"/>
    </source>
</evidence>